<evidence type="ECO:0000313" key="9">
    <source>
        <dbReference type="EMBL" id="KWX01539.1"/>
    </source>
</evidence>
<evidence type="ECO:0000256" key="1">
    <source>
        <dbReference type="ARBA" id="ARBA00023015"/>
    </source>
</evidence>
<dbReference type="PIRSF" id="PIRSF000770">
    <property type="entry name" value="RNA_pol_sigma-SigE/K"/>
    <property type="match status" value="1"/>
</dbReference>
<dbReference type="InterPro" id="IPR007630">
    <property type="entry name" value="RNA_pol_sigma70_r4"/>
</dbReference>
<dbReference type="PANTHER" id="PTHR30385">
    <property type="entry name" value="SIGMA FACTOR F FLAGELLAR"/>
    <property type="match status" value="1"/>
</dbReference>
<evidence type="ECO:0000259" key="7">
    <source>
        <dbReference type="Pfam" id="PF04542"/>
    </source>
</evidence>
<dbReference type="InterPro" id="IPR007627">
    <property type="entry name" value="RNA_pol_sigma70_r2"/>
</dbReference>
<keyword evidence="2" id="KW-0731">Sigma factor</keyword>
<dbReference type="SUPFAM" id="SSF88659">
    <property type="entry name" value="Sigma3 and sigma4 domains of RNA polymerase sigma factors"/>
    <property type="match status" value="2"/>
</dbReference>
<dbReference type="InterPro" id="IPR014322">
    <property type="entry name" value="RNA_pol_sigma-B/F/G"/>
</dbReference>
<dbReference type="InterPro" id="IPR013325">
    <property type="entry name" value="RNA_pol_sigma_r2"/>
</dbReference>
<evidence type="ECO:0000259" key="6">
    <source>
        <dbReference type="Pfam" id="PF04539"/>
    </source>
</evidence>
<dbReference type="OrthoDB" id="9804285at2"/>
<dbReference type="Gene3D" id="1.20.120.1810">
    <property type="match status" value="1"/>
</dbReference>
<dbReference type="GO" id="GO:0016987">
    <property type="term" value="F:sigma factor activity"/>
    <property type="evidence" value="ECO:0007669"/>
    <property type="project" value="UniProtKB-KW"/>
</dbReference>
<evidence type="ECO:0000313" key="10">
    <source>
        <dbReference type="Proteomes" id="UP000070188"/>
    </source>
</evidence>
<name>A0A132MUM9_9ACTN</name>
<dbReference type="InterPro" id="IPR014284">
    <property type="entry name" value="RNA_pol_sigma-70_dom"/>
</dbReference>
<keyword evidence="4" id="KW-0804">Transcription</keyword>
<evidence type="ECO:0000256" key="5">
    <source>
        <dbReference type="SAM" id="MobiDB-lite"/>
    </source>
</evidence>
<dbReference type="Pfam" id="PF04545">
    <property type="entry name" value="Sigma70_r4"/>
    <property type="match status" value="1"/>
</dbReference>
<gene>
    <name evidence="9" type="ORF">LI90_2571</name>
</gene>
<dbReference type="NCBIfam" id="TIGR02937">
    <property type="entry name" value="sigma70-ECF"/>
    <property type="match status" value="1"/>
</dbReference>
<dbReference type="Proteomes" id="UP000070188">
    <property type="component" value="Unassembled WGS sequence"/>
</dbReference>
<keyword evidence="1" id="KW-0805">Transcription regulation</keyword>
<feature type="domain" description="RNA polymerase sigma-70 region 2" evidence="7">
    <location>
        <begin position="43"/>
        <end position="112"/>
    </location>
</feature>
<dbReference type="EMBL" id="LAXD01000001">
    <property type="protein sequence ID" value="KWX01539.1"/>
    <property type="molecule type" value="Genomic_DNA"/>
</dbReference>
<sequence>MTAVPLARERLADAPKLTCEELFGRMAELPEDDPERARLREYLIESQLPLARQLALRFANRGESMDDLIQVAMLGLVKAVDGFDPGYGTLFSTYAVPVIVGEIKRHFRDRTWAVRVPRRLQELRQEINKASSELTLRLGHAPTVAELAQHLGVSEDEIIEGLDADNAYSTLSLDQPAPSEDKDDGLALTDTLGADDDALEGVEYRESLRPLLEKLPEREKKILLLRFFGNMTQSQIGERIGISQMHVSRLLAKTLAQLRAELLKEE</sequence>
<protein>
    <submittedName>
        <fullName evidence="9">RNA polymerase</fullName>
    </submittedName>
</protein>
<dbReference type="Gene3D" id="1.10.10.10">
    <property type="entry name" value="Winged helix-like DNA-binding domain superfamily/Winged helix DNA-binding domain"/>
    <property type="match status" value="2"/>
</dbReference>
<organism evidence="9 10">
    <name type="scientific">Carbonactinospora thermoautotrophica</name>
    <dbReference type="NCBI Taxonomy" id="1469144"/>
    <lineage>
        <taxon>Bacteria</taxon>
        <taxon>Bacillati</taxon>
        <taxon>Actinomycetota</taxon>
        <taxon>Actinomycetes</taxon>
        <taxon>Kitasatosporales</taxon>
        <taxon>Carbonactinosporaceae</taxon>
        <taxon>Carbonactinospora</taxon>
    </lineage>
</organism>
<feature type="region of interest" description="Disordered" evidence="5">
    <location>
        <begin position="170"/>
        <end position="190"/>
    </location>
</feature>
<proteinExistence type="predicted"/>
<feature type="domain" description="RNA polymerase sigma-70 region 3" evidence="6">
    <location>
        <begin position="122"/>
        <end position="191"/>
    </location>
</feature>
<comment type="caution">
    <text evidence="9">The sequence shown here is derived from an EMBL/GenBank/DDBJ whole genome shotgun (WGS) entry which is preliminary data.</text>
</comment>
<dbReference type="GO" id="GO:0003677">
    <property type="term" value="F:DNA binding"/>
    <property type="evidence" value="ECO:0007669"/>
    <property type="project" value="UniProtKB-KW"/>
</dbReference>
<dbReference type="InterPro" id="IPR036388">
    <property type="entry name" value="WH-like_DNA-bd_sf"/>
</dbReference>
<keyword evidence="3" id="KW-0238">DNA-binding</keyword>
<dbReference type="InterPro" id="IPR013324">
    <property type="entry name" value="RNA_pol_sigma_r3/r4-like"/>
</dbReference>
<evidence type="ECO:0000259" key="8">
    <source>
        <dbReference type="Pfam" id="PF04545"/>
    </source>
</evidence>
<dbReference type="GO" id="GO:0006352">
    <property type="term" value="P:DNA-templated transcription initiation"/>
    <property type="evidence" value="ECO:0007669"/>
    <property type="project" value="InterPro"/>
</dbReference>
<dbReference type="CDD" id="cd06171">
    <property type="entry name" value="Sigma70_r4"/>
    <property type="match status" value="1"/>
</dbReference>
<dbReference type="AlphaFoldDB" id="A0A132MUM9"/>
<evidence type="ECO:0000256" key="4">
    <source>
        <dbReference type="ARBA" id="ARBA00023163"/>
    </source>
</evidence>
<dbReference type="STRING" id="1469144.LI90_2571"/>
<dbReference type="InterPro" id="IPR007624">
    <property type="entry name" value="RNA_pol_sigma70_r3"/>
</dbReference>
<keyword evidence="10" id="KW-1185">Reference proteome</keyword>
<dbReference type="InterPro" id="IPR000943">
    <property type="entry name" value="RNA_pol_sigma70"/>
</dbReference>
<dbReference type="NCBIfam" id="TIGR02980">
    <property type="entry name" value="SigBFG"/>
    <property type="match status" value="1"/>
</dbReference>
<accession>A0A132MUM9</accession>
<dbReference type="PANTHER" id="PTHR30385:SF4">
    <property type="entry name" value="RNA POLYMERASE SIGMA-E FACTOR"/>
    <property type="match status" value="1"/>
</dbReference>
<dbReference type="PRINTS" id="PR00046">
    <property type="entry name" value="SIGMA70FCT"/>
</dbReference>
<feature type="domain" description="RNA polymerase sigma-70 region 4" evidence="8">
    <location>
        <begin position="211"/>
        <end position="260"/>
    </location>
</feature>
<reference evidence="10" key="1">
    <citation type="submission" date="2015-04" db="EMBL/GenBank/DDBJ databases">
        <title>Physiological reanalysis, assessment of diazotrophy, and genome sequences of multiple isolates of Streptomyces thermoautotrophicus.</title>
        <authorList>
            <person name="MacKellar D.C."/>
            <person name="Lieber L."/>
            <person name="Norman J."/>
            <person name="Bolger A."/>
            <person name="Tobin C."/>
            <person name="Murray J.W."/>
            <person name="Chang R."/>
            <person name="Ford T."/>
            <person name="Nguyen P.Q."/>
            <person name="Woodward J."/>
            <person name="Permingeat H."/>
            <person name="Joshi N.S."/>
            <person name="Silver P.A."/>
            <person name="Usadel B."/>
            <person name="Rutherford A.W."/>
            <person name="Friesen M."/>
            <person name="Prell J."/>
        </authorList>
    </citation>
    <scope>NUCLEOTIDE SEQUENCE [LARGE SCALE GENOMIC DNA]</scope>
    <source>
        <strain evidence="10">H1</strain>
    </source>
</reference>
<dbReference type="Pfam" id="PF04539">
    <property type="entry name" value="Sigma70_r3"/>
    <property type="match status" value="1"/>
</dbReference>
<dbReference type="PATRIC" id="fig|1469144.10.peg.2779"/>
<dbReference type="Pfam" id="PF04542">
    <property type="entry name" value="Sigma70_r2"/>
    <property type="match status" value="1"/>
</dbReference>
<dbReference type="SUPFAM" id="SSF88946">
    <property type="entry name" value="Sigma2 domain of RNA polymerase sigma factors"/>
    <property type="match status" value="1"/>
</dbReference>
<dbReference type="RefSeq" id="WP_079045730.1">
    <property type="nucleotide sequence ID" value="NZ_JYIJ01000018.1"/>
</dbReference>
<evidence type="ECO:0000256" key="2">
    <source>
        <dbReference type="ARBA" id="ARBA00023082"/>
    </source>
</evidence>
<evidence type="ECO:0000256" key="3">
    <source>
        <dbReference type="ARBA" id="ARBA00023125"/>
    </source>
</evidence>